<comment type="caution">
    <text evidence="1">The sequence shown here is derived from an EMBL/GenBank/DDBJ whole genome shotgun (WGS) entry which is preliminary data.</text>
</comment>
<name>A0AAJ0HF72_9PEZI</name>
<reference evidence="1" key="2">
    <citation type="submission" date="2023-06" db="EMBL/GenBank/DDBJ databases">
        <authorList>
            <consortium name="Lawrence Berkeley National Laboratory"/>
            <person name="Haridas S."/>
            <person name="Hensen N."/>
            <person name="Bonometti L."/>
            <person name="Westerberg I."/>
            <person name="Brannstrom I.O."/>
            <person name="Guillou S."/>
            <person name="Cros-Aarteil S."/>
            <person name="Calhoun S."/>
            <person name="Kuo A."/>
            <person name="Mondo S."/>
            <person name="Pangilinan J."/>
            <person name="Riley R."/>
            <person name="Labutti K."/>
            <person name="Andreopoulos B."/>
            <person name="Lipzen A."/>
            <person name="Chen C."/>
            <person name="Yanf M."/>
            <person name="Daum C."/>
            <person name="Ng V."/>
            <person name="Clum A."/>
            <person name="Steindorff A."/>
            <person name="Ohm R."/>
            <person name="Martin F."/>
            <person name="Silar P."/>
            <person name="Natvig D."/>
            <person name="Lalanne C."/>
            <person name="Gautier V."/>
            <person name="Ament-Velasquez S.L."/>
            <person name="Kruys A."/>
            <person name="Hutchinson M.I."/>
            <person name="Powell A.J."/>
            <person name="Barry K."/>
            <person name="Miller A.N."/>
            <person name="Grigoriev I.V."/>
            <person name="Debuchy R."/>
            <person name="Gladieux P."/>
            <person name="Thoren M.H."/>
            <person name="Johannesson H."/>
        </authorList>
    </citation>
    <scope>NUCLEOTIDE SEQUENCE</scope>
    <source>
        <strain evidence="1">CBS 955.72</strain>
    </source>
</reference>
<evidence type="ECO:0000313" key="1">
    <source>
        <dbReference type="EMBL" id="KAK3349680.1"/>
    </source>
</evidence>
<keyword evidence="2" id="KW-1185">Reference proteome</keyword>
<dbReference type="AlphaFoldDB" id="A0AAJ0HF72"/>
<accession>A0AAJ0HF72</accession>
<reference evidence="1" key="1">
    <citation type="journal article" date="2023" name="Mol. Phylogenet. Evol.">
        <title>Genome-scale phylogeny and comparative genomics of the fungal order Sordariales.</title>
        <authorList>
            <person name="Hensen N."/>
            <person name="Bonometti L."/>
            <person name="Westerberg I."/>
            <person name="Brannstrom I.O."/>
            <person name="Guillou S."/>
            <person name="Cros-Aarteil S."/>
            <person name="Calhoun S."/>
            <person name="Haridas S."/>
            <person name="Kuo A."/>
            <person name="Mondo S."/>
            <person name="Pangilinan J."/>
            <person name="Riley R."/>
            <person name="LaButti K."/>
            <person name="Andreopoulos B."/>
            <person name="Lipzen A."/>
            <person name="Chen C."/>
            <person name="Yan M."/>
            <person name="Daum C."/>
            <person name="Ng V."/>
            <person name="Clum A."/>
            <person name="Steindorff A."/>
            <person name="Ohm R.A."/>
            <person name="Martin F."/>
            <person name="Silar P."/>
            <person name="Natvig D.O."/>
            <person name="Lalanne C."/>
            <person name="Gautier V."/>
            <person name="Ament-Velasquez S.L."/>
            <person name="Kruys A."/>
            <person name="Hutchinson M.I."/>
            <person name="Powell A.J."/>
            <person name="Barry K."/>
            <person name="Miller A.N."/>
            <person name="Grigoriev I.V."/>
            <person name="Debuchy R."/>
            <person name="Gladieux P."/>
            <person name="Hiltunen Thoren M."/>
            <person name="Johannesson H."/>
        </authorList>
    </citation>
    <scope>NUCLEOTIDE SEQUENCE</scope>
    <source>
        <strain evidence="1">CBS 955.72</strain>
    </source>
</reference>
<evidence type="ECO:0000313" key="2">
    <source>
        <dbReference type="Proteomes" id="UP001275084"/>
    </source>
</evidence>
<dbReference type="EMBL" id="JAUIQD010000005">
    <property type="protein sequence ID" value="KAK3349680.1"/>
    <property type="molecule type" value="Genomic_DNA"/>
</dbReference>
<protein>
    <submittedName>
        <fullName evidence="1">Uncharacterized protein</fullName>
    </submittedName>
</protein>
<dbReference type="Proteomes" id="UP001275084">
    <property type="component" value="Unassembled WGS sequence"/>
</dbReference>
<proteinExistence type="predicted"/>
<gene>
    <name evidence="1" type="ORF">B0T25DRAFT_457248</name>
</gene>
<organism evidence="1 2">
    <name type="scientific">Lasiosphaeria hispida</name>
    <dbReference type="NCBI Taxonomy" id="260671"/>
    <lineage>
        <taxon>Eukaryota</taxon>
        <taxon>Fungi</taxon>
        <taxon>Dikarya</taxon>
        <taxon>Ascomycota</taxon>
        <taxon>Pezizomycotina</taxon>
        <taxon>Sordariomycetes</taxon>
        <taxon>Sordariomycetidae</taxon>
        <taxon>Sordariales</taxon>
        <taxon>Lasiosphaeriaceae</taxon>
        <taxon>Lasiosphaeria</taxon>
    </lineage>
</organism>
<sequence length="52" mass="5921">GMEAISSAVYTRALGWSKEDIDDLFAQARAEMRDTSIHAYWPIFVVYGQKPQ</sequence>
<feature type="non-terminal residue" evidence="1">
    <location>
        <position position="1"/>
    </location>
</feature>